<accession>A0AAU7Q5G3</accession>
<sequence>MKKDPFLNELKENYIELSRQIPAKSDTNLAIDTQLDLDKDLEEQIARLRDAVVFLKEARTAGDGIATQAALLHITSYAMGLSNFFSDIDVDAGMLLKTLQWPAIPENYKIPEHYHFPHK</sequence>
<gene>
    <name evidence="1" type="ORF">ABK905_16090</name>
</gene>
<name>A0AAU7Q5G3_9GAMM</name>
<organism evidence="1">
    <name type="scientific">Acerihabitans sp. KWT182</name>
    <dbReference type="NCBI Taxonomy" id="3157919"/>
    <lineage>
        <taxon>Bacteria</taxon>
        <taxon>Pseudomonadati</taxon>
        <taxon>Pseudomonadota</taxon>
        <taxon>Gammaproteobacteria</taxon>
        <taxon>Enterobacterales</taxon>
        <taxon>Pectobacteriaceae</taxon>
        <taxon>Acerihabitans</taxon>
    </lineage>
</organism>
<protein>
    <submittedName>
        <fullName evidence="1">Uncharacterized protein</fullName>
    </submittedName>
</protein>
<proteinExistence type="predicted"/>
<evidence type="ECO:0000313" key="1">
    <source>
        <dbReference type="EMBL" id="XBS68284.1"/>
    </source>
</evidence>
<dbReference type="Gene3D" id="6.10.290.10">
    <property type="match status" value="1"/>
</dbReference>
<dbReference type="EMBL" id="CP157947">
    <property type="protein sequence ID" value="XBS68284.1"/>
    <property type="molecule type" value="Genomic_DNA"/>
</dbReference>
<dbReference type="AlphaFoldDB" id="A0AAU7Q5G3"/>
<reference evidence="1" key="1">
    <citation type="submission" date="2024-06" db="EMBL/GenBank/DDBJ databases">
        <authorList>
            <person name="Coelho C."/>
            <person name="Bento M."/>
            <person name="Garcia E."/>
            <person name="Camelo A."/>
            <person name="Brandao I."/>
            <person name="Espirito Santo C."/>
            <person name="Trovao J."/>
            <person name="Verissimo A."/>
            <person name="Costa J."/>
            <person name="Tiago I."/>
        </authorList>
    </citation>
    <scope>NUCLEOTIDE SEQUENCE</scope>
    <source>
        <strain evidence="1">KWT182</strain>
    </source>
</reference>